<evidence type="ECO:0000256" key="2">
    <source>
        <dbReference type="ARBA" id="ARBA00006148"/>
    </source>
</evidence>
<evidence type="ECO:0000256" key="6">
    <source>
        <dbReference type="ARBA" id="ARBA00023136"/>
    </source>
</evidence>
<evidence type="ECO:0000256" key="3">
    <source>
        <dbReference type="ARBA" id="ARBA00022448"/>
    </source>
</evidence>
<reference evidence="9" key="1">
    <citation type="submission" date="2022-11" db="UniProtKB">
        <authorList>
            <consortium name="WormBaseParasite"/>
        </authorList>
    </citation>
    <scope>IDENTIFICATION</scope>
</reference>
<keyword evidence="4" id="KW-0812">Transmembrane</keyword>
<dbReference type="InterPro" id="IPR050746">
    <property type="entry name" value="DAACS"/>
</dbReference>
<evidence type="ECO:0000313" key="9">
    <source>
        <dbReference type="WBParaSite" id="jg3725"/>
    </source>
</evidence>
<evidence type="ECO:0000256" key="7">
    <source>
        <dbReference type="RuleBase" id="RU361216"/>
    </source>
</evidence>
<evidence type="ECO:0000256" key="1">
    <source>
        <dbReference type="ARBA" id="ARBA00004141"/>
    </source>
</evidence>
<keyword evidence="3 7" id="KW-0813">Transport</keyword>
<dbReference type="PANTHER" id="PTHR11958:SF99">
    <property type="entry name" value="SODIUM-DEPENDENT EXCITATORY AMINO ACID TRANSPORTER GLT-6-RELATED"/>
    <property type="match status" value="1"/>
</dbReference>
<organism evidence="8 9">
    <name type="scientific">Ditylenchus dipsaci</name>
    <dbReference type="NCBI Taxonomy" id="166011"/>
    <lineage>
        <taxon>Eukaryota</taxon>
        <taxon>Metazoa</taxon>
        <taxon>Ecdysozoa</taxon>
        <taxon>Nematoda</taxon>
        <taxon>Chromadorea</taxon>
        <taxon>Rhabditida</taxon>
        <taxon>Tylenchina</taxon>
        <taxon>Tylenchomorpha</taxon>
        <taxon>Sphaerularioidea</taxon>
        <taxon>Anguinidae</taxon>
        <taxon>Anguininae</taxon>
        <taxon>Ditylenchus</taxon>
    </lineage>
</organism>
<dbReference type="AlphaFoldDB" id="A0A915E8N4"/>
<dbReference type="GO" id="GO:0005886">
    <property type="term" value="C:plasma membrane"/>
    <property type="evidence" value="ECO:0007669"/>
    <property type="project" value="TreeGrafter"/>
</dbReference>
<protein>
    <recommendedName>
        <fullName evidence="7">Amino acid transporter</fullName>
    </recommendedName>
</protein>
<keyword evidence="5" id="KW-1133">Transmembrane helix</keyword>
<dbReference type="GO" id="GO:0015501">
    <property type="term" value="F:glutamate:sodium symporter activity"/>
    <property type="evidence" value="ECO:0007669"/>
    <property type="project" value="TreeGrafter"/>
</dbReference>
<dbReference type="InterPro" id="IPR001991">
    <property type="entry name" value="Na-dicarboxylate_symporter"/>
</dbReference>
<dbReference type="GO" id="GO:0015175">
    <property type="term" value="F:neutral L-amino acid transmembrane transporter activity"/>
    <property type="evidence" value="ECO:0007669"/>
    <property type="project" value="TreeGrafter"/>
</dbReference>
<dbReference type="SUPFAM" id="SSF118215">
    <property type="entry name" value="Proton glutamate symport protein"/>
    <property type="match status" value="1"/>
</dbReference>
<evidence type="ECO:0000313" key="8">
    <source>
        <dbReference type="Proteomes" id="UP000887574"/>
    </source>
</evidence>
<accession>A0A915E8N4</accession>
<sequence>MDAHRYDSDVGRCDCRQHHSYPCSVGAAAVPGAAMITLMLVLTSVGLPTSQVSLIFTVDWLLDRACTSVNILEMLWALESFTTIQKRTLPLSMHKTPLDGASAGSLIASLLAFNQKPEVFQAAKEDMFKIAREISARGHWQSLYSLSPHVVRGFVENVFRFRKWNDYPLAEKLAGILEKFIPRSKPIL</sequence>
<dbReference type="PANTHER" id="PTHR11958">
    <property type="entry name" value="SODIUM/DICARBOXYLATE SYMPORTER-RELATED"/>
    <property type="match status" value="1"/>
</dbReference>
<dbReference type="InterPro" id="IPR036458">
    <property type="entry name" value="Na:dicarbo_symporter_sf"/>
</dbReference>
<keyword evidence="7" id="KW-0769">Symport</keyword>
<evidence type="ECO:0000256" key="4">
    <source>
        <dbReference type="ARBA" id="ARBA00022692"/>
    </source>
</evidence>
<dbReference type="PRINTS" id="PR00173">
    <property type="entry name" value="EDTRNSPORT"/>
</dbReference>
<dbReference type="GO" id="GO:0005313">
    <property type="term" value="F:L-glutamate transmembrane transporter activity"/>
    <property type="evidence" value="ECO:0007669"/>
    <property type="project" value="TreeGrafter"/>
</dbReference>
<dbReference type="Pfam" id="PF00375">
    <property type="entry name" value="SDF"/>
    <property type="match status" value="1"/>
</dbReference>
<comment type="subcellular location">
    <subcellularLocation>
        <location evidence="1 7">Membrane</location>
        <topology evidence="1 7">Multi-pass membrane protein</topology>
    </subcellularLocation>
</comment>
<dbReference type="SUPFAM" id="SSF52151">
    <property type="entry name" value="FabD/lysophospholipase-like"/>
    <property type="match status" value="1"/>
</dbReference>
<dbReference type="Gene3D" id="1.10.3860.10">
    <property type="entry name" value="Sodium:dicarboxylate symporter"/>
    <property type="match status" value="1"/>
</dbReference>
<name>A0A915E8N4_9BILA</name>
<dbReference type="Proteomes" id="UP000887574">
    <property type="component" value="Unplaced"/>
</dbReference>
<keyword evidence="8" id="KW-1185">Reference proteome</keyword>
<keyword evidence="6" id="KW-0472">Membrane</keyword>
<dbReference type="InterPro" id="IPR016035">
    <property type="entry name" value="Acyl_Trfase/lysoPLipase"/>
</dbReference>
<evidence type="ECO:0000256" key="5">
    <source>
        <dbReference type="ARBA" id="ARBA00022989"/>
    </source>
</evidence>
<comment type="similarity">
    <text evidence="2 7">Belongs to the dicarboxylate/amino acid:cation symporter (DAACS) (TC 2.A.23) family.</text>
</comment>
<dbReference type="WBParaSite" id="jg3725">
    <property type="protein sequence ID" value="jg3725"/>
    <property type="gene ID" value="jg3725"/>
</dbReference>
<proteinExistence type="inferred from homology"/>